<evidence type="ECO:0000259" key="7">
    <source>
        <dbReference type="PROSITE" id="PS50847"/>
    </source>
</evidence>
<accession>A0AAU7PMA7</accession>
<dbReference type="Pfam" id="PF17802">
    <property type="entry name" value="SpaA"/>
    <property type="match status" value="12"/>
</dbReference>
<feature type="compositionally biased region" description="Acidic residues" evidence="6">
    <location>
        <begin position="236"/>
        <end position="254"/>
    </location>
</feature>
<feature type="domain" description="Gram-positive cocci surface proteins LPxTG" evidence="7">
    <location>
        <begin position="5087"/>
        <end position="5122"/>
    </location>
</feature>
<gene>
    <name evidence="8" type="ORF">ABFV83_17025</name>
</gene>
<keyword evidence="2" id="KW-0134">Cell wall</keyword>
<dbReference type="InterPro" id="IPR013783">
    <property type="entry name" value="Ig-like_fold"/>
</dbReference>
<evidence type="ECO:0000313" key="8">
    <source>
        <dbReference type="EMBL" id="XBS53495.1"/>
    </source>
</evidence>
<proteinExistence type="inferred from homology"/>
<sequence>MKGIGKKVHRLKRVIAWLLTVAIVTGNISQLSVTTAYASETAERRSGSSANAGKASPSEATPSEAARVIDVQVTQSAIEKVLKKDFDSRPELKEDLVPFEGDQKDLVIGKLYEELEGKTLVLQKKVGKAMYLVVVSDTLDGEPFFEADKSERIRQESILKNIQIIGVNGYKDRDCEFRLRIVGDDLMITDAQMEEFAVIGENSQEEIEEKSSSTGNQSGSWGSSGSSGTGETAAVTEEEAKDQETETQETETQETSEAHKNLSEPAEEAKSQTGEVKETQREENSRETEKKSENGVKEDSKKEESKKEEGGKEQGEDSNSDKSGEALSVSSIEINGISITKHEVPVLFSAENTLATASEADNYFNGGEDADLVSAGNTKALSEEERAALMGTDVATLNGEERKTSLFSFLSQPSFGMVVHSYGMTLLNTEVNSEGRLSPYETALTYYGPDAADKKDTVEVNLSQSQTGSIKAGILYTYTITYTMQAAPLYEYAAGGKLPLFDTYENAKILFTVPDGIVIEERPGKVKLVSSDDGGKIYEISVGDEQNVIRPGKSDSITVNAYIDGNGKRAVGEEFKLPQDSVAFYADVKVADKTDKENVTYPGNVETVTYAAQPDDTTLTLVSDDAWHIKKRVYPTDHSYTVVRDGAGNPEFVDITYLIEMGMYGSSGDISRQPNGTIYQTYGRTGFKEASYKITDSLKILTENAPEAMKPVSVTAKWGDGSNVRMINNGDGSITINEFKNQGQNDADHIYVSDLAPTYSSYLVTARYPYEPFLLKYNDERIGNETVFTVNNKARLEYVKLGTDQLVTEDSDVNIAIHEVNKPAVIKIKKEIDEGLGFTQKYGLTMEKEYPGMAGFEINSLDPDNKQTPYDNYTVIDRYGQKINNKNIAVNPSSDKTESGFYATGDDGYIRIQVDPGTYVINEIANPVGTQFSSAKVGTKAVAKGDDIKVTLKAGENAEITVVNEVIGKGAIEFNKKARTWNSANLSETELNSLEGAEFILFQKNENGSLSEVKTVKSDSKGYVLFKPLTPGKYIVREKSAGGYILDNHDYEVTVEAGKTSPVKGGNNLLVNTLNEARVNVTKWMQNDKAGYIKVPGTYRGDFNNKFWFEKYAEGTWTEVGIGSKTTYSLDGSSQFTATLPVYDGSGQMIKYRVVEKVPDGYSDGNGAEAGFSQEIKGNKTYIYKTFSLEPLKTAQVDLKNNKGGTLKLQKDAWSISSESLNKNDYKNGFQFKLYYKDGNDFTEVLPNTVYTTNSKGEILVKGLDVTKDYYWSEINSSGRLEADDSEKMVISGNQVFIGPYQVVRESDTTAKAYNIPQKVPYWLYKVDITNKNNPISAQFKITRDADKTVVFSGSVTNKGKYVILDPGTEYTMEETTPPANFEKGKDIKITTPNGPIQKADLERWFTQGNEVTRRTIENKPYKSVSIKKTQYDADGTANPSAQIQFDAYVKNGSSFTKATSLISSVPTQLAPGTYYFKEVVPDGNINPYYLLSDADKEKGTHPGNPGYEISGTDVYYGPVTITAASTSSEKSLNIFLAGENKPVENYKDNGKVAVTKMDALRDIPVNGAVFGIFRADKFHINDWANSIKNPIEKVTTSGSGQAIFSSPDLKIFDSNGDRISYVIAEITPPAGYLPSFEILTTTLKEGKVITKVNGDDNGSELVIKNEPKLTIRTQKYWRDEWNYQFYPANHVLGNVKLALYRINADGVTADYVKTETTNTYDGIATFYDINRNDTYYVVEVRVPTKEETGFDFDLNMKDKTPLAEGNVEPPKILSVSDLEAGKYNAVKYTGKELAKTADSLTQNTDPLYNYKPWVQFNILKTCDGKAFDGTPHTEEPVNGAKFTLYKMKDDVKNLSGIHLENLANEDRFEKVDSYESGTRINPKTGIRENGEFDTAILETGKVYWLVEEEAAPGYQLPGGRKIVAVFAPKDSGYTGYNEMLHLYENGRNEQVAVVKNQHGDGLGGLDAYYFQIALNKWLKDSSKQNAEPTLLGGAKFQIWLLDPDNKAKLLPVQVVETGLESDSENKTGYALSRMINMGKLKAELESKGFDKASIERILKLENDNVKALFGLEEVYAPSKVQMDPTLHYLEVTIPKNQDVIDSQYFWKQGKSEKYRLMNTVLEEYPVTLAKYGYVPDSSTFGKTDEELNSLNIVKTPLSGVKFEIFQYQWANGRYSYVSIGTYTTESNGQIKIPKGLKAGRYRLKETLTTAQESKYITMYTGEDREENLWRYFTVGSTPSTVNVYNPEKPDLVIEKTTWAGDPSINLQGITFTIQKSDSSEIKAATVKLENGKYAANFKDLDSGVYTIQAEELGDGVAKSVTSGYFETASVNVGYKAKAAGEKVSLVRVGDSVTGKLATAVVKNPRLADLVIYKTDAETNESGSGMAGASFKVEYLMFRSGTDLIEGVLQNVTDKGYSKPDRDFKEISGTLTDNKDGSYTLKSCAPGWYRITEQKAPEGYTIDAQPMIVAVVGDMAGGYQGITPVTFENRKKAELTVTKKLFFGDGFINDENIAKKLPAEIVFDIYTYSNNAYKQMLDESNRPVQVKLQSFETQDGYYTAKGTALLPQKPEGGAYYLKEQENSDWMLSALGVEDNGTLQEDGYIKVGGESDFTSKNPVSITVNNQYAKAKIRLTKVDGTDPSKKLTGAAFKLYSDPELTRAVGDFTEIGQSGVYEIVFSTKLYSPGTYYIKEVNAPAGYIAITTAIPAEGLTAETGKTTEITVENQGGIDLQITKYSGNGGSESLKSGIGFELYRKSGGAWNYVGEGTTDSGGKLSFRGLELNAGDAYGVYEVTKKENGFETFRMASFEGEAGTILPITAEVVKNGETKTGLDLYVLTGDNTVTPGVYDFKAHNQEALPLKLIKNDVNKSDNPSGSMTVSMKIMEKETGKQVGDLVAVPYGETGITVPLLPGTYVIEEMAVIQNNQGYVINKDDVRTIYRKEVEVNKGAVPEPCEFTNVKQKTGVTLDKTSVTTTLKDLWWNDGQTVTYTLTPHVVNSIPLDRFVVTDTGLKMLDAGKTVLSEADYTYEKYTITGVKPGKATEQNRIKGAKTGTIMADVTFYDFNENQVGEVQSVAVSGDGEIGLVNPVNGKKVKSFQISYRDDTLKGSTENQYVLGNDFVPGSIEVTVKLNRQDPKLSNGTFKKEIKYIRNVADVAMEFRKWDTNGTLVQGQEMSQAEKEWDIPVVQSQAPTISVKKSVDPIKGIQPSDILTYTLYVKNDTTSNDPDIVPMQKPILIDYVPLGVTVSGESAGENRLLKAVSLKDAPQGVAIEKTIKKIDPETGRETLFIQLSGVLDKGESVTVEVKAQIAGSIINYGKNILNELYVTSDVLQPAFSLNQTGASFMIKTDSGSKWPSADLPRAVQLPDEKYRGYGYASDSAENTMSTGTGIVLHKEVKGNLDTRFVSGTTVGKVEKSGEDTDLADKDGTVLYRLTVNNASATDYITQLQLMDILPVKGDYSTGNFERLSDYRLKFEDIVSISIENRTDNREGRKVNDFSKEVTYSEKAINNKETALQGKDSLLNNNKNGFWSGSSSDPTAIRIKITDPEFYLAPGENLVVIYKTVVPYNTMKELDDVAYGYAVNDFATSFSYKKKLSDAADIKFDQVQTSNAVQVVLVPGKVKVSGRIWIDDNNNGIQDESIENDHLLTDLLPVLQSEYFKVSLLKYSSKSGDEDVTGAVGVSDARFLFENLIPAKPFGITGSGFTKDQENSWYSNQSLILSKLKGDDPAHYRIYVTTGTMPEGYEDLVFKLAKPTMLSTGENPEAGRSRLPDTLAEGGSNYEESRDSNFKEAKGSYASEDFFLWSTGSDYDKTKDIGFVPYRNVTINKTNEAGNPVAGAHFSVYGPYTNEEMEAFRKNGIKDAAVLGSPAAQGSTALTGGEAAWNAGELLYYRNYIVVEDGAPVGYEIAGAQSDDMVPMDSYQVEGQKAWELLSKEFKTAGTPIPSTITVKNRYVSGILEFTKLDGLTEKELGGAAFRIEKKGAVVEDAWKAFTDAMKADPSSMGVTKVTATDSAVEFEVVSGKVILTGIPYGTYTLSEIRVPDGYDITKKQADIEFRIETNGQKAVLFNLEGNLIKNTRTEYSLSLKKADNAGNDKVAGIKFAITGPGKYESSSWNPFSKDRFKLNDPSESGYEVKQTDEDGRITWNLPYGDYKIEELDAEGYESVEPFYVRITVDGTVSLLDGEGRGELTLNSSEQNQINLSVKNVIKTGSLNLEKIDGETRKAIGGAQFELSGTSVIDGAFAAYQNQVLGLGVSHISTGDEGGRLWIRFQVDGAGDSKAGLLTEIPCGSYTLKEIKAPEGYLFSGGSEWTRDFTIESAEGVSFTGGNGIVNTPHELNIEKRDQMTKEILQGAVFVLMTADGKYVALDENNSYTGLKESQTEGSGFTTGSDGRVTVKRLPAGNYVLKEIEAPANYGVSADQEISVLQSGNTETVMVYDVRNKAKIRINKAASHNHEMRLDGAVFEIYSDKDLTALAGTMTTGNGGIGESEMLPLGTYYVKEQKAPAGYELSDRVYEVTLTSEREAYTVQADGNDFVTDDYGTGSLVFDKVDSLTGEALGFARFSLTRKESKVDGAFEHFAEDLRNKSQDELEVMGISGVETEDGKIRFTAVNGHVDMKGVPYGTYTLKEEKAPKGYLSLNGKAEFDFTITEDQREADLGYGNAVINERAQFELQLKKGDNLGNTIRGIQFEILGPGRYEENGVLSIFGANRFNTDADSDAGLFTTAEDGSIHLGLKHGDYQIREITSDRYDSIEPFYIRIDKEGKVSILKDNSSAVSVSNDALVTIAVTNKISTGNLEMEKVDGENTGKRLEGAEFVLSNLSTLVPGAWDSYRYLAASEGAAWTADQVVGNTITFVLNGKGVITNLPYGTYRLTEKKAPDGYLLGTTPWTAEFTINDSNKEIKYTTPGLFEKTNGPIMNMPSKITVVKTNAVFADVKLKDAEFILKASDGRFVKLDHGSFAGYTDDKAAAGRFVTDSDGQFVVKRLPKDTYTFLETKAPAGYRINNNIPPVTLDGVNSFTITVQDEKISGGGGSSGGPSGRDNPGGPGAAVTIVPDPIPLANLPGDGSVDLLIVDDGNVPLANLPKTGDRQNAAGKMMAALSGFMLALYAALSKKKKEN</sequence>
<feature type="compositionally biased region" description="Low complexity" evidence="6">
    <location>
        <begin position="212"/>
        <end position="235"/>
    </location>
</feature>
<feature type="compositionally biased region" description="Gly residues" evidence="6">
    <location>
        <begin position="5032"/>
        <end position="5051"/>
    </location>
</feature>
<evidence type="ECO:0000256" key="4">
    <source>
        <dbReference type="ARBA" id="ARBA00022729"/>
    </source>
</evidence>
<dbReference type="PROSITE" id="PS50847">
    <property type="entry name" value="GRAM_POS_ANCHORING"/>
    <property type="match status" value="1"/>
</dbReference>
<dbReference type="PANTHER" id="PTHR36108">
    <property type="entry name" value="COLOSSIN-B-RELATED"/>
    <property type="match status" value="1"/>
</dbReference>
<evidence type="ECO:0000256" key="3">
    <source>
        <dbReference type="ARBA" id="ARBA00022525"/>
    </source>
</evidence>
<evidence type="ECO:0000256" key="1">
    <source>
        <dbReference type="ARBA" id="ARBA00007257"/>
    </source>
</evidence>
<dbReference type="RefSeq" id="WP_349945521.1">
    <property type="nucleotide sequence ID" value="NZ_CP157940.1"/>
</dbReference>
<dbReference type="InterPro" id="IPR019931">
    <property type="entry name" value="LPXTG_anchor"/>
</dbReference>
<keyword evidence="4" id="KW-0732">Signal</keyword>
<dbReference type="PANTHER" id="PTHR36108:SF13">
    <property type="entry name" value="COLOSSIN-B-RELATED"/>
    <property type="match status" value="1"/>
</dbReference>
<evidence type="ECO:0000256" key="2">
    <source>
        <dbReference type="ARBA" id="ARBA00022512"/>
    </source>
</evidence>
<name>A0AAU7PMA7_9FIRM</name>
<dbReference type="InterPro" id="IPR041033">
    <property type="entry name" value="SpaA_PFL_dom_1"/>
</dbReference>
<keyword evidence="5" id="KW-0572">Peptidoglycan-anchor</keyword>
<feature type="compositionally biased region" description="Basic and acidic residues" evidence="6">
    <location>
        <begin position="256"/>
        <end position="324"/>
    </location>
</feature>
<feature type="region of interest" description="Disordered" evidence="6">
    <location>
        <begin position="3760"/>
        <end position="3787"/>
    </location>
</feature>
<comment type="similarity">
    <text evidence="1">Belongs to the serine-aspartate repeat-containing protein (SDr) family.</text>
</comment>
<dbReference type="NCBIfam" id="NF033073">
    <property type="entry name" value="LPXTG_double"/>
    <property type="match status" value="1"/>
</dbReference>
<feature type="region of interest" description="Disordered" evidence="6">
    <location>
        <begin position="42"/>
        <end position="66"/>
    </location>
</feature>
<reference evidence="8" key="1">
    <citation type="submission" date="2024-06" db="EMBL/GenBank/DDBJ databases">
        <title>Lacrimispora cavernae sp. nov., a novel anaerobe isolated from bat guano pile inside a cave.</title>
        <authorList>
            <person name="Miller S.L."/>
            <person name="Lu N."/>
            <person name="King J."/>
            <person name="Sankaranarayanan K."/>
            <person name="Lawson P.A."/>
        </authorList>
    </citation>
    <scope>NUCLEOTIDE SEQUENCE</scope>
    <source>
        <strain evidence="8">BS-2</strain>
    </source>
</reference>
<feature type="region of interest" description="Disordered" evidence="6">
    <location>
        <begin position="5030"/>
        <end position="5052"/>
    </location>
</feature>
<protein>
    <submittedName>
        <fullName evidence="8">Doubled motif LPXTG anchor domain-containing protein</fullName>
    </submittedName>
</protein>
<feature type="region of interest" description="Disordered" evidence="6">
    <location>
        <begin position="202"/>
        <end position="325"/>
    </location>
</feature>
<dbReference type="Gene3D" id="2.60.40.10">
    <property type="entry name" value="Immunoglobulins"/>
    <property type="match status" value="17"/>
</dbReference>
<keyword evidence="3" id="KW-0964">Secreted</keyword>
<feature type="compositionally biased region" description="Low complexity" evidence="6">
    <location>
        <begin position="55"/>
        <end position="66"/>
    </location>
</feature>
<dbReference type="SUPFAM" id="SSF49478">
    <property type="entry name" value="Cna protein B-type domain"/>
    <property type="match status" value="1"/>
</dbReference>
<evidence type="ECO:0000256" key="5">
    <source>
        <dbReference type="ARBA" id="ARBA00023088"/>
    </source>
</evidence>
<organism evidence="8">
    <name type="scientific">Lacrimispora sp. BS-2</name>
    <dbReference type="NCBI Taxonomy" id="3151850"/>
    <lineage>
        <taxon>Bacteria</taxon>
        <taxon>Bacillati</taxon>
        <taxon>Bacillota</taxon>
        <taxon>Clostridia</taxon>
        <taxon>Lachnospirales</taxon>
        <taxon>Lachnospiraceae</taxon>
        <taxon>Lacrimispora</taxon>
    </lineage>
</organism>
<evidence type="ECO:0000256" key="6">
    <source>
        <dbReference type="SAM" id="MobiDB-lite"/>
    </source>
</evidence>
<dbReference type="EMBL" id="CP157940">
    <property type="protein sequence ID" value="XBS53495.1"/>
    <property type="molecule type" value="Genomic_DNA"/>
</dbReference>